<keyword evidence="4 8" id="KW-0547">Nucleotide-binding</keyword>
<proteinExistence type="inferred from homology"/>
<dbReference type="STRING" id="413434.SAMN04488132_105200"/>
<evidence type="ECO:0000256" key="6">
    <source>
        <dbReference type="ARBA" id="ARBA00022962"/>
    </source>
</evidence>
<keyword evidence="5 8" id="KW-0067">ATP-binding</keyword>
<dbReference type="GO" id="GO:0005524">
    <property type="term" value="F:ATP binding"/>
    <property type="evidence" value="ECO:0007669"/>
    <property type="project" value="UniProtKB-KW"/>
</dbReference>
<dbReference type="InterPro" id="IPR006426">
    <property type="entry name" value="Asn_synth_AEB"/>
</dbReference>
<evidence type="ECO:0000256" key="4">
    <source>
        <dbReference type="ARBA" id="ARBA00022741"/>
    </source>
</evidence>
<organism evidence="10 11">
    <name type="scientific">Sediminibacterium ginsengisoli</name>
    <dbReference type="NCBI Taxonomy" id="413434"/>
    <lineage>
        <taxon>Bacteria</taxon>
        <taxon>Pseudomonadati</taxon>
        <taxon>Bacteroidota</taxon>
        <taxon>Chitinophagia</taxon>
        <taxon>Chitinophagales</taxon>
        <taxon>Chitinophagaceae</taxon>
        <taxon>Sediminibacterium</taxon>
    </lineage>
</organism>
<protein>
    <recommendedName>
        <fullName evidence="3">asparagine synthase (glutamine-hydrolyzing)</fullName>
        <ecNumber evidence="3">6.3.5.4</ecNumber>
    </recommendedName>
</protein>
<keyword evidence="11" id="KW-1185">Reference proteome</keyword>
<dbReference type="EC" id="6.3.5.4" evidence="3"/>
<dbReference type="OrthoDB" id="9763290at2"/>
<dbReference type="Gene3D" id="3.60.20.10">
    <property type="entry name" value="Glutamine Phosphoribosylpyrophosphate, subunit 1, domain 1"/>
    <property type="match status" value="1"/>
</dbReference>
<dbReference type="AlphaFoldDB" id="A0A1T4P8D9"/>
<evidence type="ECO:0000256" key="1">
    <source>
        <dbReference type="ARBA" id="ARBA00005187"/>
    </source>
</evidence>
<dbReference type="RefSeq" id="WP_078831522.1">
    <property type="nucleotide sequence ID" value="NZ_FUWH01000005.1"/>
</dbReference>
<dbReference type="Proteomes" id="UP000190888">
    <property type="component" value="Unassembled WGS sequence"/>
</dbReference>
<comment type="pathway">
    <text evidence="1">Amino-acid biosynthesis; L-asparagine biosynthesis; L-asparagine from L-aspartate (L-Gln route): step 1/1.</text>
</comment>
<dbReference type="SUPFAM" id="SSF56235">
    <property type="entry name" value="N-terminal nucleophile aminohydrolases (Ntn hydrolases)"/>
    <property type="match status" value="1"/>
</dbReference>
<dbReference type="PIRSF" id="PIRSF001589">
    <property type="entry name" value="Asn_synthetase_glu-h"/>
    <property type="match status" value="1"/>
</dbReference>
<gene>
    <name evidence="10" type="ORF">SAMN04488132_105200</name>
</gene>
<evidence type="ECO:0000313" key="10">
    <source>
        <dbReference type="EMBL" id="SJZ87577.1"/>
    </source>
</evidence>
<evidence type="ECO:0000256" key="3">
    <source>
        <dbReference type="ARBA" id="ARBA00012737"/>
    </source>
</evidence>
<dbReference type="SUPFAM" id="SSF52402">
    <property type="entry name" value="Adenine nucleotide alpha hydrolases-like"/>
    <property type="match status" value="1"/>
</dbReference>
<dbReference type="GO" id="GO:0004066">
    <property type="term" value="F:asparagine synthase (glutamine-hydrolyzing) activity"/>
    <property type="evidence" value="ECO:0007669"/>
    <property type="project" value="UniProtKB-EC"/>
</dbReference>
<dbReference type="InterPro" id="IPR033738">
    <property type="entry name" value="AsnB_N"/>
</dbReference>
<evidence type="ECO:0000256" key="2">
    <source>
        <dbReference type="ARBA" id="ARBA00005752"/>
    </source>
</evidence>
<dbReference type="GO" id="GO:0006529">
    <property type="term" value="P:asparagine biosynthetic process"/>
    <property type="evidence" value="ECO:0007669"/>
    <property type="project" value="InterPro"/>
</dbReference>
<evidence type="ECO:0000259" key="9">
    <source>
        <dbReference type="PROSITE" id="PS51278"/>
    </source>
</evidence>
<feature type="domain" description="Glutamine amidotransferase type-2" evidence="9">
    <location>
        <begin position="2"/>
        <end position="209"/>
    </location>
</feature>
<evidence type="ECO:0000256" key="5">
    <source>
        <dbReference type="ARBA" id="ARBA00022840"/>
    </source>
</evidence>
<dbReference type="Gene3D" id="3.40.50.620">
    <property type="entry name" value="HUPs"/>
    <property type="match status" value="1"/>
</dbReference>
<comment type="similarity">
    <text evidence="2">Belongs to the asparagine synthetase family.</text>
</comment>
<dbReference type="InterPro" id="IPR001962">
    <property type="entry name" value="Asn_synthase"/>
</dbReference>
<dbReference type="InterPro" id="IPR029055">
    <property type="entry name" value="Ntn_hydrolases_N"/>
</dbReference>
<dbReference type="CDD" id="cd00712">
    <property type="entry name" value="AsnB"/>
    <property type="match status" value="1"/>
</dbReference>
<dbReference type="PANTHER" id="PTHR43284">
    <property type="entry name" value="ASPARAGINE SYNTHETASE (GLUTAMINE-HYDROLYZING)"/>
    <property type="match status" value="1"/>
</dbReference>
<accession>A0A1T4P8D9</accession>
<evidence type="ECO:0000256" key="8">
    <source>
        <dbReference type="PIRSR" id="PIRSR001589-2"/>
    </source>
</evidence>
<comment type="catalytic activity">
    <reaction evidence="7">
        <text>L-aspartate + L-glutamine + ATP + H2O = L-asparagine + L-glutamate + AMP + diphosphate + H(+)</text>
        <dbReference type="Rhea" id="RHEA:12228"/>
        <dbReference type="ChEBI" id="CHEBI:15377"/>
        <dbReference type="ChEBI" id="CHEBI:15378"/>
        <dbReference type="ChEBI" id="CHEBI:29985"/>
        <dbReference type="ChEBI" id="CHEBI:29991"/>
        <dbReference type="ChEBI" id="CHEBI:30616"/>
        <dbReference type="ChEBI" id="CHEBI:33019"/>
        <dbReference type="ChEBI" id="CHEBI:58048"/>
        <dbReference type="ChEBI" id="CHEBI:58359"/>
        <dbReference type="ChEBI" id="CHEBI:456215"/>
        <dbReference type="EC" id="6.3.5.4"/>
    </reaction>
</comment>
<dbReference type="InterPro" id="IPR017932">
    <property type="entry name" value="GATase_2_dom"/>
</dbReference>
<dbReference type="Pfam" id="PF00733">
    <property type="entry name" value="Asn_synthase"/>
    <property type="match status" value="1"/>
</dbReference>
<evidence type="ECO:0000313" key="11">
    <source>
        <dbReference type="Proteomes" id="UP000190888"/>
    </source>
</evidence>
<dbReference type="PANTHER" id="PTHR43284:SF1">
    <property type="entry name" value="ASPARAGINE SYNTHETASE"/>
    <property type="match status" value="1"/>
</dbReference>
<keyword evidence="6" id="KW-0315">Glutamine amidotransferase</keyword>
<sequence>MSAVYGILHKYEYPAIADQLQQIRARLIHRITDGEGSWHDPGAGLGFCRLNLYREQEAKQLPFESGNLVIVADCRLDNRETLIKQLGTGVKENLQFTDAAIILLAYRKWGKRCPEYLDGEFAFVILDKETRELFAATDPVGHRPFFYFTGTDRFVFCSEIKGVLAVMQQPVFDEEHLINSHFLRGKQEHTYVKEIRALCGGKTLLFSQGICTVQTYWQLTARNKYRFSKDDEWITQLRTLLIRSVEKRISDAGNTGISLSGGLDSGTIAGILAQALAAKNKPLYTFTSVLPAGYQGIESDERYYIGEMTRMYPNIISTFVDAGDTGPFDPAGNAFAADENIPNAYFYLEQALLTAAKENGVRTFFTGLGGDSAVSAPKCGVYPLISKGAFPAALRIVKSLSVYDNISLFNTIKHEYLSRTPLWNTARSFVRKPQHPAVSSHFKPAFLKEYLPRLTDRPERHPNENLIKNTNSGKFGRITGALANRNAWYGITTCDPFFDRDLLEFMTDAPVHLYTAHGQRRGFIRAAIEGIVPPEIRWRRDKLPYGPDMIRRARNKAGIMAAELSSSRYDFIFERFFSRESVLNGLQLLEPFAGFRSATSVQSIRTLQATLSAQVLAHLEEQGFSF</sequence>
<dbReference type="PROSITE" id="PS51278">
    <property type="entry name" value="GATASE_TYPE_2"/>
    <property type="match status" value="1"/>
</dbReference>
<dbReference type="EMBL" id="FUWH01000005">
    <property type="protein sequence ID" value="SJZ87577.1"/>
    <property type="molecule type" value="Genomic_DNA"/>
</dbReference>
<reference evidence="10 11" key="1">
    <citation type="submission" date="2017-02" db="EMBL/GenBank/DDBJ databases">
        <authorList>
            <person name="Peterson S.W."/>
        </authorList>
    </citation>
    <scope>NUCLEOTIDE SEQUENCE [LARGE SCALE GENOMIC DNA]</scope>
    <source>
        <strain evidence="10 11">DSM 22335</strain>
    </source>
</reference>
<dbReference type="Pfam" id="PF13537">
    <property type="entry name" value="GATase_7"/>
    <property type="match status" value="1"/>
</dbReference>
<name>A0A1T4P8D9_9BACT</name>
<dbReference type="InterPro" id="IPR014729">
    <property type="entry name" value="Rossmann-like_a/b/a_fold"/>
</dbReference>
<feature type="binding site" evidence="8">
    <location>
        <position position="98"/>
    </location>
    <ligand>
        <name>L-glutamine</name>
        <dbReference type="ChEBI" id="CHEBI:58359"/>
    </ligand>
</feature>
<dbReference type="InterPro" id="IPR051786">
    <property type="entry name" value="ASN_synthetase/amidase"/>
</dbReference>
<evidence type="ECO:0000256" key="7">
    <source>
        <dbReference type="ARBA" id="ARBA00048741"/>
    </source>
</evidence>